<dbReference type="PANTHER" id="PTHR35841:SF1">
    <property type="entry name" value="PHOSPHONATES-BINDING PERIPLASMIC PROTEIN"/>
    <property type="match status" value="1"/>
</dbReference>
<reference evidence="1 2" key="1">
    <citation type="submission" date="2020-12" db="EMBL/GenBank/DDBJ databases">
        <authorList>
            <person name="Kusuma A.B."/>
            <person name="Nouioui I."/>
            <person name="Goodfellow M."/>
        </authorList>
    </citation>
    <scope>NUCLEOTIDE SEQUENCE [LARGE SCALE GENOMIC DNA]</scope>
    <source>
        <strain evidence="1 2">DSM 41764</strain>
    </source>
</reference>
<protein>
    <submittedName>
        <fullName evidence="1">PhnD/SsuA/transferrin family substrate-binding protein</fullName>
    </submittedName>
</protein>
<sequence length="125" mass="14359">VGYVFARSELNIATFVHKGVVDVGAVSSVDWNDERRMPAAFRRDFRELLRTRPYPRAVEMVRADLDPRVRDRLQDVLLQAASDPQAQGALHRFFGTSGFHRVDAHAQQRLDELKQGLTRVRMEVE</sequence>
<comment type="caution">
    <text evidence="1">The sequence shown here is derived from an EMBL/GenBank/DDBJ whole genome shotgun (WGS) entry which is preliminary data.</text>
</comment>
<dbReference type="PANTHER" id="PTHR35841">
    <property type="entry name" value="PHOSPHONATES-BINDING PERIPLASMIC PROTEIN"/>
    <property type="match status" value="1"/>
</dbReference>
<proteinExistence type="predicted"/>
<evidence type="ECO:0000313" key="2">
    <source>
        <dbReference type="Proteomes" id="UP000638849"/>
    </source>
</evidence>
<dbReference type="Pfam" id="PF12974">
    <property type="entry name" value="Phosphonate-bd"/>
    <property type="match status" value="1"/>
</dbReference>
<organism evidence="1 2">
    <name type="scientific">Streptomyces javensis</name>
    <dbReference type="NCBI Taxonomy" id="114698"/>
    <lineage>
        <taxon>Bacteria</taxon>
        <taxon>Bacillati</taxon>
        <taxon>Actinomycetota</taxon>
        <taxon>Actinomycetes</taxon>
        <taxon>Kitasatosporales</taxon>
        <taxon>Streptomycetaceae</taxon>
        <taxon>Streptomyces</taxon>
        <taxon>Streptomyces violaceusniger group</taxon>
    </lineage>
</organism>
<feature type="non-terminal residue" evidence="1">
    <location>
        <position position="1"/>
    </location>
</feature>
<dbReference type="EMBL" id="JAEEAQ010001641">
    <property type="protein sequence ID" value="MBI0320557.1"/>
    <property type="molecule type" value="Genomic_DNA"/>
</dbReference>
<evidence type="ECO:0000313" key="1">
    <source>
        <dbReference type="EMBL" id="MBI0320557.1"/>
    </source>
</evidence>
<accession>A0ABS0RVB5</accession>
<keyword evidence="2" id="KW-1185">Reference proteome</keyword>
<dbReference type="Proteomes" id="UP000638849">
    <property type="component" value="Unassembled WGS sequence"/>
</dbReference>
<dbReference type="SUPFAM" id="SSF53850">
    <property type="entry name" value="Periplasmic binding protein-like II"/>
    <property type="match status" value="1"/>
</dbReference>
<gene>
    <name evidence="1" type="ORF">JBF12_47965</name>
</gene>
<name>A0ABS0RVB5_9ACTN</name>
<dbReference type="Gene3D" id="3.40.190.10">
    <property type="entry name" value="Periplasmic binding protein-like II"/>
    <property type="match status" value="1"/>
</dbReference>